<sequence length="148" mass="15933">MDTLVIGIGEEHRHDYALGLVAVRELRSPHTQGIEFMESDGEATTLVDAWADVPLAIIVTAGDMGDAPGRIRRMGLHDAALTSNDSPMGEAMALARSLDRMPHRLLVFRVQIHDGSPGDGLSSPASLAVGEVISEIADLLVTQRWARQ</sequence>
<accession>A0ABV8LTD6</accession>
<dbReference type="InterPro" id="IPR000671">
    <property type="entry name" value="Peptidase_A31"/>
</dbReference>
<evidence type="ECO:0000313" key="1">
    <source>
        <dbReference type="EMBL" id="MFC4133608.1"/>
    </source>
</evidence>
<comment type="caution">
    <text evidence="1">The sequence shown here is derived from an EMBL/GenBank/DDBJ whole genome shotgun (WGS) entry which is preliminary data.</text>
</comment>
<keyword evidence="1" id="KW-0378">Hydrolase</keyword>
<protein>
    <submittedName>
        <fullName evidence="1">Hydrogenase maturation protease</fullName>
    </submittedName>
</protein>
<dbReference type="SUPFAM" id="SSF53163">
    <property type="entry name" value="HybD-like"/>
    <property type="match status" value="1"/>
</dbReference>
<dbReference type="RefSeq" id="WP_253762399.1">
    <property type="nucleotide sequence ID" value="NZ_JAMZDZ010000001.1"/>
</dbReference>
<name>A0ABV8LTD6_9ACTN</name>
<organism evidence="1 2">
    <name type="scientific">Hamadaea flava</name>
    <dbReference type="NCBI Taxonomy" id="1742688"/>
    <lineage>
        <taxon>Bacteria</taxon>
        <taxon>Bacillati</taxon>
        <taxon>Actinomycetota</taxon>
        <taxon>Actinomycetes</taxon>
        <taxon>Micromonosporales</taxon>
        <taxon>Micromonosporaceae</taxon>
        <taxon>Hamadaea</taxon>
    </lineage>
</organism>
<dbReference type="NCBIfam" id="TIGR00072">
    <property type="entry name" value="hydrog_prot"/>
    <property type="match status" value="1"/>
</dbReference>
<gene>
    <name evidence="1" type="ORF">ACFOZ4_23615</name>
</gene>
<reference evidence="2" key="1">
    <citation type="journal article" date="2019" name="Int. J. Syst. Evol. Microbiol.">
        <title>The Global Catalogue of Microorganisms (GCM) 10K type strain sequencing project: providing services to taxonomists for standard genome sequencing and annotation.</title>
        <authorList>
            <consortium name="The Broad Institute Genomics Platform"/>
            <consortium name="The Broad Institute Genome Sequencing Center for Infectious Disease"/>
            <person name="Wu L."/>
            <person name="Ma J."/>
        </authorList>
    </citation>
    <scope>NUCLEOTIDE SEQUENCE [LARGE SCALE GENOMIC DNA]</scope>
    <source>
        <strain evidence="2">CGMCC 4.7289</strain>
    </source>
</reference>
<dbReference type="InterPro" id="IPR023430">
    <property type="entry name" value="Pept_HybD-like_dom_sf"/>
</dbReference>
<dbReference type="Proteomes" id="UP001595816">
    <property type="component" value="Unassembled WGS sequence"/>
</dbReference>
<keyword evidence="1" id="KW-0645">Protease</keyword>
<evidence type="ECO:0000313" key="2">
    <source>
        <dbReference type="Proteomes" id="UP001595816"/>
    </source>
</evidence>
<dbReference type="GO" id="GO:0006508">
    <property type="term" value="P:proteolysis"/>
    <property type="evidence" value="ECO:0007669"/>
    <property type="project" value="UniProtKB-KW"/>
</dbReference>
<keyword evidence="2" id="KW-1185">Reference proteome</keyword>
<dbReference type="GO" id="GO:0008233">
    <property type="term" value="F:peptidase activity"/>
    <property type="evidence" value="ECO:0007669"/>
    <property type="project" value="UniProtKB-KW"/>
</dbReference>
<dbReference type="EMBL" id="JBHSAY010000012">
    <property type="protein sequence ID" value="MFC4133608.1"/>
    <property type="molecule type" value="Genomic_DNA"/>
</dbReference>
<proteinExistence type="predicted"/>
<dbReference type="Gene3D" id="3.40.50.1450">
    <property type="entry name" value="HybD-like"/>
    <property type="match status" value="1"/>
</dbReference>